<keyword evidence="1" id="KW-0812">Transmembrane</keyword>
<dbReference type="Pfam" id="PF04350">
    <property type="entry name" value="PilO"/>
    <property type="match status" value="1"/>
</dbReference>
<evidence type="ECO:0008006" key="4">
    <source>
        <dbReference type="Google" id="ProtNLM"/>
    </source>
</evidence>
<organism evidence="2 3">
    <name type="scientific">Candidatus Nealsonbacteria bacterium CG02_land_8_20_14_3_00_40_11</name>
    <dbReference type="NCBI Taxonomy" id="1974700"/>
    <lineage>
        <taxon>Bacteria</taxon>
        <taxon>Candidatus Nealsoniibacteriota</taxon>
    </lineage>
</organism>
<dbReference type="Gene3D" id="3.30.70.60">
    <property type="match status" value="1"/>
</dbReference>
<reference evidence="3" key="1">
    <citation type="submission" date="2017-09" db="EMBL/GenBank/DDBJ databases">
        <title>Depth-based differentiation of microbial function through sediment-hosted aquifers and enrichment of novel symbionts in the deep terrestrial subsurface.</title>
        <authorList>
            <person name="Probst A.J."/>
            <person name="Ladd B."/>
            <person name="Jarett J.K."/>
            <person name="Geller-Mcgrath D.E."/>
            <person name="Sieber C.M.K."/>
            <person name="Emerson J.B."/>
            <person name="Anantharaman K."/>
            <person name="Thomas B.C."/>
            <person name="Malmstrom R."/>
            <person name="Stieglmeier M."/>
            <person name="Klingl A."/>
            <person name="Woyke T."/>
            <person name="Ryan C.M."/>
            <person name="Banfield J.F."/>
        </authorList>
    </citation>
    <scope>NUCLEOTIDE SEQUENCE [LARGE SCALE GENOMIC DNA]</scope>
</reference>
<feature type="transmembrane region" description="Helical" evidence="1">
    <location>
        <begin position="20"/>
        <end position="43"/>
    </location>
</feature>
<dbReference type="GO" id="GO:0043683">
    <property type="term" value="P:type IV pilus assembly"/>
    <property type="evidence" value="ECO:0007669"/>
    <property type="project" value="InterPro"/>
</dbReference>
<dbReference type="PANTHER" id="PTHR39555">
    <property type="entry name" value="FIMBRIAL ASSEMBLY PROTEIN PILO-LIKE PROTEIN-RELATED"/>
    <property type="match status" value="1"/>
</dbReference>
<comment type="caution">
    <text evidence="2">The sequence shown here is derived from an EMBL/GenBank/DDBJ whole genome shotgun (WGS) entry which is preliminary data.</text>
</comment>
<dbReference type="Proteomes" id="UP000230304">
    <property type="component" value="Unassembled WGS sequence"/>
</dbReference>
<dbReference type="InterPro" id="IPR014717">
    <property type="entry name" value="Transl_elong_EF1B/ribsomal_bS6"/>
</dbReference>
<keyword evidence="1" id="KW-0472">Membrane</keyword>
<accession>A0A2M7D8K1</accession>
<dbReference type="PANTHER" id="PTHR39555:SF1">
    <property type="entry name" value="TYPE IV PILUS INNER MEMBRANE COMPONENT PILO"/>
    <property type="match status" value="1"/>
</dbReference>
<dbReference type="EMBL" id="PEUA01000008">
    <property type="protein sequence ID" value="PIV43612.1"/>
    <property type="molecule type" value="Genomic_DNA"/>
</dbReference>
<protein>
    <recommendedName>
        <fullName evidence="4">Type 4a pilus biogenesis protein PilO</fullName>
    </recommendedName>
</protein>
<name>A0A2M7D8K1_9BACT</name>
<keyword evidence="1" id="KW-1133">Transmembrane helix</keyword>
<dbReference type="InterPro" id="IPR007445">
    <property type="entry name" value="PilO"/>
</dbReference>
<dbReference type="AlphaFoldDB" id="A0A2M7D8K1"/>
<sequence>MNFQFISMNKISPSLNNLLNSIPIIIAACLFIVLSFSAVFLYPRYQNLNELRRSLKISEEEVQRQEDYFSNLSQIGTDLEQYKEELAKISSSLPDDPSLPSLFSFLQKASSQSGLVLRGISPFTISSSEEFPNIKAIQFSLELVGPYSSFKNFISTLENSSRIIEVENISFSSPKESSLFTFSLRIKVYSY</sequence>
<proteinExistence type="predicted"/>
<evidence type="ECO:0000313" key="3">
    <source>
        <dbReference type="Proteomes" id="UP000230304"/>
    </source>
</evidence>
<evidence type="ECO:0000256" key="1">
    <source>
        <dbReference type="SAM" id="Phobius"/>
    </source>
</evidence>
<gene>
    <name evidence="2" type="ORF">COS26_00335</name>
</gene>
<dbReference type="GO" id="GO:0043107">
    <property type="term" value="P:type IV pilus-dependent motility"/>
    <property type="evidence" value="ECO:0007669"/>
    <property type="project" value="InterPro"/>
</dbReference>
<evidence type="ECO:0000313" key="2">
    <source>
        <dbReference type="EMBL" id="PIV43612.1"/>
    </source>
</evidence>